<sequence length="460" mass="51319">MNFDVIVLGSGPGGYIASIRSAQLGMKTAVIEKDSLGGVCLNWGCIPTKSILNSAKILQEIKKNKKLFGINQIKVDFSQILFKSRNIVDKMRKRVSFLMKKNGIHVIHGEAKLKKGKKIEIFRDKKKIEECYASHIIIATGGKPKIEKKFQQNKKRIIGYKEALSLSKLPKKMIIIGSGSIGLEFSYFYHSMGTEVILIELFPKLFPSGDEEISDQIKSIFNKIGIKSYVSSFIKKINYTDQGIIVDIKNSKKNITLEAEIVLSAIGTIPNINIGLEEIGIQTKNGFIVVDKKYRTNIEGYYAIGDVIEGPSLAHVASNEAISCIENIKELNPQKIDYGNIPKCVYCSPEIASVGYTEKQAKEKGYKIKVGKFPFHSIGKSICDENIEGFVKVIFDEKYDEWLGCHMIGNNVSELISEVVVARKLEATNYEIMGSIHPHPSLSESILESIFHAYGKSIHL</sequence>
<dbReference type="EMBL" id="AP014610">
    <property type="protein sequence ID" value="BBA17890.1"/>
    <property type="molecule type" value="Genomic_DNA"/>
</dbReference>
<evidence type="ECO:0000256" key="3">
    <source>
        <dbReference type="ARBA" id="ARBA00012608"/>
    </source>
</evidence>
<comment type="similarity">
    <text evidence="2 16">Belongs to the class-I pyridine nucleotide-disulfide oxidoreductase family.</text>
</comment>
<keyword evidence="10" id="KW-1015">Disulfide bond</keyword>
<dbReference type="InterPro" id="IPR001100">
    <property type="entry name" value="Pyr_nuc-diS_OxRdtase"/>
</dbReference>
<comment type="cofactor">
    <cofactor evidence="14 16">
        <name>FAD</name>
        <dbReference type="ChEBI" id="CHEBI:57692"/>
    </cofactor>
    <text evidence="14 16">Binds 1 FAD per subunit.</text>
</comment>
<evidence type="ECO:0000313" key="20">
    <source>
        <dbReference type="Proteomes" id="UP000262607"/>
    </source>
</evidence>
<feature type="binding site" evidence="14">
    <location>
        <position position="200"/>
    </location>
    <ligand>
        <name>NAD(+)</name>
        <dbReference type="ChEBI" id="CHEBI:57540"/>
    </ligand>
</feature>
<keyword evidence="11 16" id="KW-0676">Redox-active center</keyword>
<dbReference type="FunFam" id="3.30.390.30:FF:000001">
    <property type="entry name" value="Dihydrolipoyl dehydrogenase"/>
    <property type="match status" value="1"/>
</dbReference>
<evidence type="ECO:0000259" key="18">
    <source>
        <dbReference type="Pfam" id="PF07992"/>
    </source>
</evidence>
<keyword evidence="8 16" id="KW-0560">Oxidoreductase</keyword>
<dbReference type="Pfam" id="PF07992">
    <property type="entry name" value="Pyr_redox_2"/>
    <property type="match status" value="1"/>
</dbReference>
<evidence type="ECO:0000256" key="14">
    <source>
        <dbReference type="PIRSR" id="PIRSR000350-3"/>
    </source>
</evidence>
<dbReference type="NCBIfam" id="TIGR01350">
    <property type="entry name" value="lipoamide_DH"/>
    <property type="match status" value="1"/>
</dbReference>
<dbReference type="PROSITE" id="PS00076">
    <property type="entry name" value="PYRIDINE_REDOX_1"/>
    <property type="match status" value="1"/>
</dbReference>
<evidence type="ECO:0000256" key="6">
    <source>
        <dbReference type="ARBA" id="ARBA00022630"/>
    </source>
</evidence>
<keyword evidence="7 14" id="KW-0274">FAD</keyword>
<dbReference type="PANTHER" id="PTHR22912:SF217">
    <property type="entry name" value="DIHYDROLIPOYL DEHYDROGENASE"/>
    <property type="match status" value="1"/>
</dbReference>
<dbReference type="GO" id="GO:0006103">
    <property type="term" value="P:2-oxoglutarate metabolic process"/>
    <property type="evidence" value="ECO:0007669"/>
    <property type="project" value="TreeGrafter"/>
</dbReference>
<evidence type="ECO:0000256" key="12">
    <source>
        <dbReference type="ARBA" id="ARBA00049187"/>
    </source>
</evidence>
<dbReference type="SUPFAM" id="SSF55424">
    <property type="entry name" value="FAD/NAD-linked reductases, dimerisation (C-terminal) domain"/>
    <property type="match status" value="1"/>
</dbReference>
<keyword evidence="6 16" id="KW-0285">Flavoprotein</keyword>
<evidence type="ECO:0000313" key="19">
    <source>
        <dbReference type="EMBL" id="BBA17890.1"/>
    </source>
</evidence>
<evidence type="ECO:0000256" key="4">
    <source>
        <dbReference type="ARBA" id="ARBA00016961"/>
    </source>
</evidence>
<feature type="domain" description="Pyridine nucleotide-disulphide oxidoreductase dimerisation" evidence="17">
    <location>
        <begin position="341"/>
        <end position="448"/>
    </location>
</feature>
<evidence type="ECO:0000256" key="11">
    <source>
        <dbReference type="ARBA" id="ARBA00023284"/>
    </source>
</evidence>
<dbReference type="PRINTS" id="PR00368">
    <property type="entry name" value="FADPNR"/>
</dbReference>
<evidence type="ECO:0000256" key="2">
    <source>
        <dbReference type="ARBA" id="ARBA00007532"/>
    </source>
</evidence>
<reference evidence="19 20" key="1">
    <citation type="submission" date="2014-06" db="EMBL/GenBank/DDBJ databases">
        <title>Genome sequence of the intracellular symbiont Blattabacterium cuenoti, strain CPU2 from the wood feeding cockroach Cryptocercus punctulatus.</title>
        <authorList>
            <person name="Kinjo Y."/>
            <person name="Ohkuma M."/>
            <person name="Tokuda G."/>
        </authorList>
    </citation>
    <scope>NUCLEOTIDE SEQUENCE [LARGE SCALE GENOMIC DNA]</scope>
    <source>
        <strain evidence="19 20">CPU2</strain>
    </source>
</reference>
<dbReference type="GO" id="GO:0005737">
    <property type="term" value="C:cytoplasm"/>
    <property type="evidence" value="ECO:0007669"/>
    <property type="project" value="UniProtKB-SubCell"/>
</dbReference>
<proteinExistence type="inferred from homology"/>
<dbReference type="EC" id="1.8.1.4" evidence="3 16"/>
<dbReference type="PANTHER" id="PTHR22912">
    <property type="entry name" value="DISULFIDE OXIDOREDUCTASE"/>
    <property type="match status" value="1"/>
</dbReference>
<dbReference type="PIRSF" id="PIRSF000350">
    <property type="entry name" value="Mercury_reductase_MerA"/>
    <property type="match status" value="1"/>
</dbReference>
<feature type="disulfide bond" description="Redox-active" evidence="15">
    <location>
        <begin position="40"/>
        <end position="45"/>
    </location>
</feature>
<dbReference type="Gene3D" id="3.30.390.30">
    <property type="match status" value="1"/>
</dbReference>
<comment type="catalytic activity">
    <reaction evidence="12 16">
        <text>N(6)-[(R)-dihydrolipoyl]-L-lysyl-[protein] + NAD(+) = N(6)-[(R)-lipoyl]-L-lysyl-[protein] + NADH + H(+)</text>
        <dbReference type="Rhea" id="RHEA:15045"/>
        <dbReference type="Rhea" id="RHEA-COMP:10474"/>
        <dbReference type="Rhea" id="RHEA-COMP:10475"/>
        <dbReference type="ChEBI" id="CHEBI:15378"/>
        <dbReference type="ChEBI" id="CHEBI:57540"/>
        <dbReference type="ChEBI" id="CHEBI:57945"/>
        <dbReference type="ChEBI" id="CHEBI:83099"/>
        <dbReference type="ChEBI" id="CHEBI:83100"/>
        <dbReference type="EC" id="1.8.1.4"/>
    </reaction>
</comment>
<dbReference type="GeneID" id="66556671"/>
<keyword evidence="14" id="KW-0547">Nucleotide-binding</keyword>
<dbReference type="InterPro" id="IPR023753">
    <property type="entry name" value="FAD/NAD-binding_dom"/>
</dbReference>
<organism evidence="19 20">
    <name type="scientific">Blattabacterium punctulatus CPU2</name>
    <dbReference type="NCBI Taxonomy" id="1457032"/>
    <lineage>
        <taxon>Bacteria</taxon>
        <taxon>Pseudomonadati</taxon>
        <taxon>Bacteroidota</taxon>
        <taxon>Flavobacteriia</taxon>
        <taxon>Flavobacteriales</taxon>
        <taxon>Blattabacteriaceae</taxon>
        <taxon>Blattabacterium</taxon>
    </lineage>
</organism>
<evidence type="ECO:0000256" key="10">
    <source>
        <dbReference type="ARBA" id="ARBA00023157"/>
    </source>
</evidence>
<dbReference type="Proteomes" id="UP000262607">
    <property type="component" value="Chromosome"/>
</dbReference>
<gene>
    <name evidence="19" type="primary">lpdA</name>
    <name evidence="19" type="ORF">CPU2_398</name>
</gene>
<comment type="miscellaneous">
    <text evidence="16">The active site is a redox-active disulfide bond.</text>
</comment>
<dbReference type="AlphaFoldDB" id="A0AAD1FRE4"/>
<evidence type="ECO:0000256" key="9">
    <source>
        <dbReference type="ARBA" id="ARBA00023027"/>
    </source>
</evidence>
<evidence type="ECO:0000256" key="15">
    <source>
        <dbReference type="PIRSR" id="PIRSR000350-4"/>
    </source>
</evidence>
<feature type="binding site" evidence="14">
    <location>
        <position position="306"/>
    </location>
    <ligand>
        <name>FAD</name>
        <dbReference type="ChEBI" id="CHEBI:57692"/>
    </ligand>
</feature>
<dbReference type="GO" id="GO:0050660">
    <property type="term" value="F:flavin adenine dinucleotide binding"/>
    <property type="evidence" value="ECO:0007669"/>
    <property type="project" value="InterPro"/>
</dbReference>
<keyword evidence="9 14" id="KW-0520">NAD</keyword>
<dbReference type="Gene3D" id="3.50.50.60">
    <property type="entry name" value="FAD/NAD(P)-binding domain"/>
    <property type="match status" value="2"/>
</dbReference>
<dbReference type="Pfam" id="PF02852">
    <property type="entry name" value="Pyr_redox_dim"/>
    <property type="match status" value="1"/>
</dbReference>
<name>A0AAD1FRE4_9FLAO</name>
<accession>A0AAD1FRE4</accession>
<dbReference type="InterPro" id="IPR004099">
    <property type="entry name" value="Pyr_nucl-diS_OxRdtase_dimer"/>
</dbReference>
<feature type="active site" description="Proton acceptor" evidence="13">
    <location>
        <position position="439"/>
    </location>
</feature>
<dbReference type="GO" id="GO:0004148">
    <property type="term" value="F:dihydrolipoyl dehydrogenase (NADH) activity"/>
    <property type="evidence" value="ECO:0007669"/>
    <property type="project" value="UniProtKB-EC"/>
</dbReference>
<dbReference type="InterPro" id="IPR006258">
    <property type="entry name" value="Lipoamide_DH"/>
</dbReference>
<evidence type="ECO:0000256" key="13">
    <source>
        <dbReference type="PIRSR" id="PIRSR000350-2"/>
    </source>
</evidence>
<evidence type="ECO:0000256" key="7">
    <source>
        <dbReference type="ARBA" id="ARBA00022827"/>
    </source>
</evidence>
<dbReference type="InterPro" id="IPR012999">
    <property type="entry name" value="Pyr_OxRdtase_I_AS"/>
</dbReference>
<evidence type="ECO:0000256" key="16">
    <source>
        <dbReference type="RuleBase" id="RU003692"/>
    </source>
</evidence>
<dbReference type="InterPro" id="IPR036188">
    <property type="entry name" value="FAD/NAD-bd_sf"/>
</dbReference>
<protein>
    <recommendedName>
        <fullName evidence="4 16">Dihydrolipoyl dehydrogenase</fullName>
        <ecNumber evidence="3 16">1.8.1.4</ecNumber>
    </recommendedName>
</protein>
<evidence type="ECO:0000256" key="5">
    <source>
        <dbReference type="ARBA" id="ARBA00022490"/>
    </source>
</evidence>
<feature type="domain" description="FAD/NAD(P)-binding" evidence="18">
    <location>
        <begin position="3"/>
        <end position="321"/>
    </location>
</feature>
<dbReference type="PRINTS" id="PR00411">
    <property type="entry name" value="PNDRDTASEI"/>
</dbReference>
<evidence type="ECO:0000259" key="17">
    <source>
        <dbReference type="Pfam" id="PF02852"/>
    </source>
</evidence>
<feature type="binding site" evidence="14">
    <location>
        <position position="49"/>
    </location>
    <ligand>
        <name>FAD</name>
        <dbReference type="ChEBI" id="CHEBI:57692"/>
    </ligand>
</feature>
<feature type="binding site" evidence="14">
    <location>
        <position position="267"/>
    </location>
    <ligand>
        <name>NAD(+)</name>
        <dbReference type="ChEBI" id="CHEBI:57540"/>
    </ligand>
</feature>
<dbReference type="RefSeq" id="WP_110548633.1">
    <property type="nucleotide sequence ID" value="NZ_AP014610.1"/>
</dbReference>
<dbReference type="SUPFAM" id="SSF51905">
    <property type="entry name" value="FAD/NAD(P)-binding domain"/>
    <property type="match status" value="1"/>
</dbReference>
<dbReference type="InterPro" id="IPR050151">
    <property type="entry name" value="Class-I_Pyr_Nuc-Dis_Oxidored"/>
</dbReference>
<keyword evidence="5" id="KW-0963">Cytoplasm</keyword>
<feature type="binding site" evidence="14">
    <location>
        <begin position="177"/>
        <end position="184"/>
    </location>
    <ligand>
        <name>NAD(+)</name>
        <dbReference type="ChEBI" id="CHEBI:57540"/>
    </ligand>
</feature>
<evidence type="ECO:0000256" key="8">
    <source>
        <dbReference type="ARBA" id="ARBA00023002"/>
    </source>
</evidence>
<comment type="subcellular location">
    <subcellularLocation>
        <location evidence="1">Cytoplasm</location>
    </subcellularLocation>
</comment>
<dbReference type="InterPro" id="IPR016156">
    <property type="entry name" value="FAD/NAD-linked_Rdtase_dimer_sf"/>
</dbReference>
<evidence type="ECO:0000256" key="1">
    <source>
        <dbReference type="ARBA" id="ARBA00004496"/>
    </source>
</evidence>